<organism evidence="2 3">
    <name type="scientific">Shackletoniella antarctica</name>
    <dbReference type="NCBI Taxonomy" id="268115"/>
    <lineage>
        <taxon>Bacteria</taxon>
        <taxon>Bacillati</taxon>
        <taxon>Cyanobacteriota</taxon>
        <taxon>Cyanophyceae</taxon>
        <taxon>Oculatellales</taxon>
        <taxon>Oculatellaceae</taxon>
        <taxon>Shackletoniella</taxon>
    </lineage>
</organism>
<evidence type="ECO:0000313" key="2">
    <source>
        <dbReference type="EMBL" id="PZO37338.1"/>
    </source>
</evidence>
<sequence>MIAIPSGFSPQDYLAIEQENTIRHEYRRGLVYAIAGGSDDHSRLSVNLLTEINLHLRDSDCQFFSGDVKVNYADDFFYYPDAFVTCDQRDRKDRYVKRYPKLIAEVLSPSTEEFDRGMKFEDYQSLDSLEEYVLISQTEMRVECRRRVASNRNQWETELYRLGERISLKSIGLEVTVADLYRGISLT</sequence>
<dbReference type="Gene3D" id="3.90.1570.10">
    <property type="entry name" value="tt1808, chain A"/>
    <property type="match status" value="1"/>
</dbReference>
<gene>
    <name evidence="2" type="ORF">DCF17_16055</name>
</gene>
<dbReference type="EMBL" id="QBMN01000124">
    <property type="protein sequence ID" value="PZO37338.1"/>
    <property type="molecule type" value="Genomic_DNA"/>
</dbReference>
<dbReference type="InterPro" id="IPR012296">
    <property type="entry name" value="Nuclease_put_TT1808"/>
</dbReference>
<reference evidence="2 3" key="2">
    <citation type="submission" date="2018-06" db="EMBL/GenBank/DDBJ databases">
        <title>Metagenomic assembly of (sub)arctic Cyanobacteria and their associated microbiome from non-axenic cultures.</title>
        <authorList>
            <person name="Baurain D."/>
        </authorList>
    </citation>
    <scope>NUCLEOTIDE SEQUENCE [LARGE SCALE GENOMIC DNA]</scope>
    <source>
        <strain evidence="2">ULC041bin1</strain>
    </source>
</reference>
<evidence type="ECO:0000313" key="3">
    <source>
        <dbReference type="Proteomes" id="UP000249081"/>
    </source>
</evidence>
<dbReference type="Proteomes" id="UP000249081">
    <property type="component" value="Unassembled WGS sequence"/>
</dbReference>
<feature type="domain" description="Putative restriction endonuclease" evidence="1">
    <location>
        <begin position="11"/>
        <end position="177"/>
    </location>
</feature>
<dbReference type="CDD" id="cd06260">
    <property type="entry name" value="DUF820-like"/>
    <property type="match status" value="1"/>
</dbReference>
<name>A0A2W4Y1M3_9CYAN</name>
<protein>
    <recommendedName>
        <fullName evidence="1">Putative restriction endonuclease domain-containing protein</fullName>
    </recommendedName>
</protein>
<dbReference type="InterPro" id="IPR008538">
    <property type="entry name" value="Uma2"/>
</dbReference>
<proteinExistence type="predicted"/>
<comment type="caution">
    <text evidence="2">The sequence shown here is derived from an EMBL/GenBank/DDBJ whole genome shotgun (WGS) entry which is preliminary data.</text>
</comment>
<accession>A0A2W4Y1M3</accession>
<evidence type="ECO:0000259" key="1">
    <source>
        <dbReference type="Pfam" id="PF05685"/>
    </source>
</evidence>
<dbReference type="PANTHER" id="PTHR36558">
    <property type="entry name" value="GLR1098 PROTEIN"/>
    <property type="match status" value="1"/>
</dbReference>
<dbReference type="PANTHER" id="PTHR36558:SF1">
    <property type="entry name" value="RESTRICTION ENDONUCLEASE DOMAIN-CONTAINING PROTEIN-RELATED"/>
    <property type="match status" value="1"/>
</dbReference>
<dbReference type="AlphaFoldDB" id="A0A2W4Y1M3"/>
<dbReference type="SUPFAM" id="SSF52980">
    <property type="entry name" value="Restriction endonuclease-like"/>
    <property type="match status" value="1"/>
</dbReference>
<reference evidence="3" key="1">
    <citation type="submission" date="2018-04" db="EMBL/GenBank/DDBJ databases">
        <authorList>
            <person name="Cornet L."/>
        </authorList>
    </citation>
    <scope>NUCLEOTIDE SEQUENCE [LARGE SCALE GENOMIC DNA]</scope>
</reference>
<dbReference type="InterPro" id="IPR011335">
    <property type="entry name" value="Restrct_endonuc-II-like"/>
</dbReference>
<dbReference type="Pfam" id="PF05685">
    <property type="entry name" value="Uma2"/>
    <property type="match status" value="1"/>
</dbReference>